<accession>A0ABW4WF43</accession>
<keyword evidence="12" id="KW-1185">Reference proteome</keyword>
<sequence>MVAEFLRRQGETILPRRSARSHLLGLIAAAVIPVWLFAAYLLVQYALHERSRFEHDALQTARQVSLVVEGELANLQTTLNALSKSAALANGNLEAFHGEAQRLVQGTDRIIVLRDLGRNQLLNTEIGYGADLPPVEPMSAADRERLKASGILVSNVFTGNNAKNYRIAVAIRVPAPKGEDLLLSISVPTARIRNVMMPAVPEGWTVGIGDHDGNYVARSRAHEEMTGKPGLPEYLEKIVGRSGSFTSRNYEGTTLLAGYYRSPYSDWFYTANVPLSEVQAPFWRSLAAVCGIGILALLVSAALAYVVGKHFTRATADLAARAEALGHGRAVEPMSTSVKEFAAVARALVAAERAIAERRYELETVLETVPAAVWFTYDPKALQVIRNRFAAELMGLPTDVRKSFGTPDRVIDTVAVKDGHTVSREDRPLSRAMRGELTDNEEFAYTLPSGVERFLLSSARPIRDPAGNIIGAVQISLDITDRKRGEEHRKLLVNELNHRVKNTLAVVQAIASQTIRNATTLPEAGRTLSSRLISLAKAHDVLTQKNWSGADLNDLVAASIKPHAAMDRVQIRGEKVWLPPHVALSFALALHELTTNAIKYGALSNANGRVSISWRLGIENGHPRLELEWREIGGPTVGPIERKGFGTQLLERIFKSESAGGVRLTFEKSGLICVFQVNLSGPVGAEANFLGHETGSEMNR</sequence>
<feature type="transmembrane region" description="Helical" evidence="9">
    <location>
        <begin position="282"/>
        <end position="307"/>
    </location>
</feature>
<evidence type="ECO:0000256" key="9">
    <source>
        <dbReference type="SAM" id="Phobius"/>
    </source>
</evidence>
<evidence type="ECO:0000256" key="2">
    <source>
        <dbReference type="ARBA" id="ARBA00012438"/>
    </source>
</evidence>
<feature type="transmembrane region" description="Helical" evidence="9">
    <location>
        <begin position="21"/>
        <end position="43"/>
    </location>
</feature>
<keyword evidence="9" id="KW-0812">Transmembrane</keyword>
<dbReference type="EMBL" id="JBHUGY010000028">
    <property type="protein sequence ID" value="MFD2055120.1"/>
    <property type="molecule type" value="Genomic_DNA"/>
</dbReference>
<gene>
    <name evidence="11" type="ORF">ACFSQT_19320</name>
</gene>
<keyword evidence="7 11" id="KW-0418">Kinase</keyword>
<dbReference type="Gene3D" id="3.30.450.20">
    <property type="entry name" value="PAS domain"/>
    <property type="match status" value="1"/>
</dbReference>
<evidence type="ECO:0000259" key="10">
    <source>
        <dbReference type="PROSITE" id="PS50113"/>
    </source>
</evidence>
<dbReference type="EC" id="2.7.13.3" evidence="2"/>
<dbReference type="InterPro" id="IPR011102">
    <property type="entry name" value="Sig_transdc_His_kinase_HWE"/>
</dbReference>
<evidence type="ECO:0000256" key="7">
    <source>
        <dbReference type="ARBA" id="ARBA00022777"/>
    </source>
</evidence>
<evidence type="ECO:0000256" key="5">
    <source>
        <dbReference type="ARBA" id="ARBA00022737"/>
    </source>
</evidence>
<dbReference type="InterPro" id="IPR036890">
    <property type="entry name" value="HATPase_C_sf"/>
</dbReference>
<comment type="catalytic activity">
    <reaction evidence="1">
        <text>ATP + protein L-histidine = ADP + protein N-phospho-L-histidine.</text>
        <dbReference type="EC" id="2.7.13.3"/>
    </reaction>
</comment>
<dbReference type="InterPro" id="IPR035965">
    <property type="entry name" value="PAS-like_dom_sf"/>
</dbReference>
<dbReference type="RefSeq" id="WP_379021080.1">
    <property type="nucleotide sequence ID" value="NZ_JBHUGY010000028.1"/>
</dbReference>
<comment type="caution">
    <text evidence="11">The sequence shown here is derived from an EMBL/GenBank/DDBJ whole genome shotgun (WGS) entry which is preliminary data.</text>
</comment>
<keyword evidence="9" id="KW-1133">Transmembrane helix</keyword>
<evidence type="ECO:0000256" key="4">
    <source>
        <dbReference type="ARBA" id="ARBA00022679"/>
    </source>
</evidence>
<keyword evidence="9" id="KW-0472">Membrane</keyword>
<proteinExistence type="predicted"/>
<evidence type="ECO:0000256" key="6">
    <source>
        <dbReference type="ARBA" id="ARBA00022741"/>
    </source>
</evidence>
<evidence type="ECO:0000313" key="11">
    <source>
        <dbReference type="EMBL" id="MFD2055120.1"/>
    </source>
</evidence>
<dbReference type="Proteomes" id="UP001597349">
    <property type="component" value="Unassembled WGS sequence"/>
</dbReference>
<dbReference type="SUPFAM" id="SSF55785">
    <property type="entry name" value="PYP-like sensor domain (PAS domain)"/>
    <property type="match status" value="1"/>
</dbReference>
<dbReference type="PANTHER" id="PTHR41523:SF7">
    <property type="entry name" value="HISTIDINE KINASE"/>
    <property type="match status" value="1"/>
</dbReference>
<keyword evidence="5" id="KW-0677">Repeat</keyword>
<evidence type="ECO:0000313" key="12">
    <source>
        <dbReference type="Proteomes" id="UP001597349"/>
    </source>
</evidence>
<evidence type="ECO:0000256" key="8">
    <source>
        <dbReference type="ARBA" id="ARBA00022840"/>
    </source>
</evidence>
<dbReference type="GO" id="GO:0016301">
    <property type="term" value="F:kinase activity"/>
    <property type="evidence" value="ECO:0007669"/>
    <property type="project" value="UniProtKB-KW"/>
</dbReference>
<dbReference type="SMART" id="SM00911">
    <property type="entry name" value="HWE_HK"/>
    <property type="match status" value="1"/>
</dbReference>
<evidence type="ECO:0000256" key="3">
    <source>
        <dbReference type="ARBA" id="ARBA00022553"/>
    </source>
</evidence>
<dbReference type="CDD" id="cd18774">
    <property type="entry name" value="PDC2_HK_sensor"/>
    <property type="match status" value="1"/>
</dbReference>
<dbReference type="PROSITE" id="PS50113">
    <property type="entry name" value="PAC"/>
    <property type="match status" value="1"/>
</dbReference>
<reference evidence="12" key="1">
    <citation type="journal article" date="2019" name="Int. J. Syst. Evol. Microbiol.">
        <title>The Global Catalogue of Microorganisms (GCM) 10K type strain sequencing project: providing services to taxonomists for standard genome sequencing and annotation.</title>
        <authorList>
            <consortium name="The Broad Institute Genomics Platform"/>
            <consortium name="The Broad Institute Genome Sequencing Center for Infectious Disease"/>
            <person name="Wu L."/>
            <person name="Ma J."/>
        </authorList>
    </citation>
    <scope>NUCLEOTIDE SEQUENCE [LARGE SCALE GENOMIC DNA]</scope>
    <source>
        <strain evidence="12">CGMCC 1.16226</strain>
    </source>
</reference>
<keyword evidence="8" id="KW-0067">ATP-binding</keyword>
<organism evidence="11 12">
    <name type="scientific">Mesorhizobium calcicola</name>
    <dbReference type="NCBI Taxonomy" id="1300310"/>
    <lineage>
        <taxon>Bacteria</taxon>
        <taxon>Pseudomonadati</taxon>
        <taxon>Pseudomonadota</taxon>
        <taxon>Alphaproteobacteria</taxon>
        <taxon>Hyphomicrobiales</taxon>
        <taxon>Phyllobacteriaceae</taxon>
        <taxon>Mesorhizobium</taxon>
    </lineage>
</organism>
<keyword evidence="3" id="KW-0597">Phosphoprotein</keyword>
<dbReference type="Pfam" id="PF07536">
    <property type="entry name" value="HWE_HK"/>
    <property type="match status" value="1"/>
</dbReference>
<evidence type="ECO:0000256" key="1">
    <source>
        <dbReference type="ARBA" id="ARBA00000085"/>
    </source>
</evidence>
<dbReference type="Gene3D" id="3.30.565.10">
    <property type="entry name" value="Histidine kinase-like ATPase, C-terminal domain"/>
    <property type="match status" value="1"/>
</dbReference>
<dbReference type="PANTHER" id="PTHR41523">
    <property type="entry name" value="TWO-COMPONENT SYSTEM SENSOR PROTEIN"/>
    <property type="match status" value="1"/>
</dbReference>
<name>A0ABW4WF43_9HYPH</name>
<keyword evidence="6" id="KW-0547">Nucleotide-binding</keyword>
<keyword evidence="4" id="KW-0808">Transferase</keyword>
<feature type="domain" description="PAC" evidence="10">
    <location>
        <begin position="439"/>
        <end position="491"/>
    </location>
</feature>
<dbReference type="InterPro" id="IPR000700">
    <property type="entry name" value="PAS-assoc_C"/>
</dbReference>
<dbReference type="Pfam" id="PF08448">
    <property type="entry name" value="PAS_4"/>
    <property type="match status" value="1"/>
</dbReference>
<dbReference type="InterPro" id="IPR013656">
    <property type="entry name" value="PAS_4"/>
</dbReference>
<protein>
    <recommendedName>
        <fullName evidence="2">histidine kinase</fullName>
        <ecNumber evidence="2">2.7.13.3</ecNumber>
    </recommendedName>
</protein>